<dbReference type="AlphaFoldDB" id="A0A6P4ZSJ7"/>
<organism evidence="16 17">
    <name type="scientific">Branchiostoma belcheri</name>
    <name type="common">Amphioxus</name>
    <dbReference type="NCBI Taxonomy" id="7741"/>
    <lineage>
        <taxon>Eukaryota</taxon>
        <taxon>Metazoa</taxon>
        <taxon>Chordata</taxon>
        <taxon>Cephalochordata</taxon>
        <taxon>Leptocardii</taxon>
        <taxon>Amphioxiformes</taxon>
        <taxon>Branchiostomatidae</taxon>
        <taxon>Branchiostoma</taxon>
    </lineage>
</organism>
<evidence type="ECO:0000256" key="4">
    <source>
        <dbReference type="ARBA" id="ARBA00049546"/>
    </source>
</evidence>
<dbReference type="PANTHER" id="PTHR11839:SF1">
    <property type="entry name" value="ADP-SUGAR PYROPHOSPHATASE"/>
    <property type="match status" value="1"/>
</dbReference>
<keyword evidence="16" id="KW-1185">Reference proteome</keyword>
<dbReference type="PROSITE" id="PS00893">
    <property type="entry name" value="NUDIX_BOX"/>
    <property type="match status" value="1"/>
</dbReference>
<comment type="catalytic activity">
    <reaction evidence="4">
        <text>ADP-D-ribose + H2O = D-ribose 5-phosphate + AMP + 2 H(+)</text>
        <dbReference type="Rhea" id="RHEA:10412"/>
        <dbReference type="ChEBI" id="CHEBI:15377"/>
        <dbReference type="ChEBI" id="CHEBI:15378"/>
        <dbReference type="ChEBI" id="CHEBI:57967"/>
        <dbReference type="ChEBI" id="CHEBI:78346"/>
        <dbReference type="ChEBI" id="CHEBI:456215"/>
        <dbReference type="EC" id="3.6.1.13"/>
    </reaction>
</comment>
<feature type="domain" description="Nudix hydrolase" evidence="15">
    <location>
        <begin position="56"/>
        <end position="194"/>
    </location>
</feature>
<sequence length="222" mass="24790">MMASDGVNGTPGCRFIKEETVYQGEWLSLGVTTYQDPQGQHRTWETVRRTTRCDGYKTDGATVVAVLKRALHYDQLILVQQFRPAINAFTLEFPAGLCDAGESVEDCAIRELREETGYTGQVISVSPTTCMDPGLSNSTTCLVTAQIDGDDIVNIRPKPHPEEGEFLKVLYFPMNELLTRINDFTKKEAVTVDSRVYMYAMALQLSKGKDPVQRSPGRIDKK</sequence>
<evidence type="ECO:0000256" key="3">
    <source>
        <dbReference type="ARBA" id="ARBA00022801"/>
    </source>
</evidence>
<dbReference type="InterPro" id="IPR015797">
    <property type="entry name" value="NUDIX_hydrolase-like_dom_sf"/>
</dbReference>
<evidence type="ECO:0000256" key="6">
    <source>
        <dbReference type="ARBA" id="ARBA00051819"/>
    </source>
</evidence>
<accession>A0A6P4ZSJ7</accession>
<dbReference type="InterPro" id="IPR020476">
    <property type="entry name" value="Nudix_hydrolase"/>
</dbReference>
<dbReference type="Proteomes" id="UP000515135">
    <property type="component" value="Unplaced"/>
</dbReference>
<evidence type="ECO:0000256" key="5">
    <source>
        <dbReference type="ARBA" id="ARBA00051147"/>
    </source>
</evidence>
<evidence type="ECO:0000259" key="15">
    <source>
        <dbReference type="PROSITE" id="PS51462"/>
    </source>
</evidence>
<dbReference type="EC" id="3.6.1.58" evidence="8"/>
<comment type="catalytic activity">
    <reaction evidence="6">
        <text>8-oxo-dGDP + H2O = 8-oxo-dGMP + phosphate + H(+)</text>
        <dbReference type="Rhea" id="RHEA:32063"/>
        <dbReference type="ChEBI" id="CHEBI:15377"/>
        <dbReference type="ChEBI" id="CHEBI:15378"/>
        <dbReference type="ChEBI" id="CHEBI:43474"/>
        <dbReference type="ChEBI" id="CHEBI:63224"/>
        <dbReference type="ChEBI" id="CHEBI:63715"/>
        <dbReference type="EC" id="3.6.1.58"/>
    </reaction>
</comment>
<dbReference type="InterPro" id="IPR000086">
    <property type="entry name" value="NUDIX_hydrolase_dom"/>
</dbReference>
<dbReference type="GO" id="GO:0006753">
    <property type="term" value="P:nucleoside phosphate metabolic process"/>
    <property type="evidence" value="ECO:0007669"/>
    <property type="project" value="TreeGrafter"/>
</dbReference>
<dbReference type="GO" id="GO:0019693">
    <property type="term" value="P:ribose phosphate metabolic process"/>
    <property type="evidence" value="ECO:0007669"/>
    <property type="project" value="TreeGrafter"/>
</dbReference>
<evidence type="ECO:0000256" key="9">
    <source>
        <dbReference type="ARBA" id="ARBA00066488"/>
    </source>
</evidence>
<evidence type="ECO:0000256" key="11">
    <source>
        <dbReference type="ARBA" id="ARBA00077853"/>
    </source>
</evidence>
<evidence type="ECO:0000256" key="1">
    <source>
        <dbReference type="ARBA" id="ARBA00005582"/>
    </source>
</evidence>
<dbReference type="PANTHER" id="PTHR11839">
    <property type="entry name" value="UDP/ADP-SUGAR PYROPHOSPHATASE"/>
    <property type="match status" value="1"/>
</dbReference>
<name>A0A6P4ZSJ7_BRABE</name>
<evidence type="ECO:0000313" key="17">
    <source>
        <dbReference type="RefSeq" id="XP_019633927.1"/>
    </source>
</evidence>
<dbReference type="GO" id="GO:0005634">
    <property type="term" value="C:nucleus"/>
    <property type="evidence" value="ECO:0007669"/>
    <property type="project" value="TreeGrafter"/>
</dbReference>
<dbReference type="GO" id="GO:0047631">
    <property type="term" value="F:ADP-ribose diphosphatase activity"/>
    <property type="evidence" value="ECO:0007669"/>
    <property type="project" value="UniProtKB-EC"/>
</dbReference>
<protein>
    <recommendedName>
        <fullName evidence="10">ADP-sugar pyrophosphatase</fullName>
        <ecNumber evidence="9">2.7.7.96</ecNumber>
        <ecNumber evidence="2">3.6.1.13</ecNumber>
        <ecNumber evidence="8">3.6.1.58</ecNumber>
    </recommendedName>
    <alternativeName>
        <fullName evidence="13">8-oxo-dGDP phosphatase</fullName>
    </alternativeName>
    <alternativeName>
        <fullName evidence="11">Nuclear ATP-synthesis protein NUDIX5</fullName>
    </alternativeName>
    <alternativeName>
        <fullName evidence="12">Nucleoside diphosphate-linked moiety X motif 5</fullName>
    </alternativeName>
</protein>
<dbReference type="PRINTS" id="PR00502">
    <property type="entry name" value="NUDIXFAMILY"/>
</dbReference>
<dbReference type="EC" id="2.7.7.96" evidence="9"/>
<evidence type="ECO:0000256" key="7">
    <source>
        <dbReference type="ARBA" id="ARBA00065630"/>
    </source>
</evidence>
<evidence type="ECO:0000256" key="8">
    <source>
        <dbReference type="ARBA" id="ARBA00066482"/>
    </source>
</evidence>
<evidence type="ECO:0000313" key="16">
    <source>
        <dbReference type="Proteomes" id="UP000515135"/>
    </source>
</evidence>
<comment type="similarity">
    <text evidence="1 14">Belongs to the Nudix hydrolase family.</text>
</comment>
<keyword evidence="3 14" id="KW-0378">Hydrolase</keyword>
<proteinExistence type="inferred from homology"/>
<dbReference type="Pfam" id="PF00293">
    <property type="entry name" value="NUDIX"/>
    <property type="match status" value="1"/>
</dbReference>
<evidence type="ECO:0000256" key="2">
    <source>
        <dbReference type="ARBA" id="ARBA00012453"/>
    </source>
</evidence>
<evidence type="ECO:0000256" key="10">
    <source>
        <dbReference type="ARBA" id="ARBA00071227"/>
    </source>
</evidence>
<dbReference type="FunFam" id="3.90.79.10:FF:000016">
    <property type="entry name" value="ADP-sugar pyrophosphatase isoform X1"/>
    <property type="match status" value="1"/>
</dbReference>
<dbReference type="CDD" id="cd18888">
    <property type="entry name" value="NUDIX_ADPRase_Nudt5"/>
    <property type="match status" value="1"/>
</dbReference>
<dbReference type="Gene3D" id="3.90.79.10">
    <property type="entry name" value="Nucleoside Triphosphate Pyrophosphohydrolase"/>
    <property type="match status" value="1"/>
</dbReference>
<gene>
    <name evidence="17" type="primary">LOC109477274</name>
</gene>
<dbReference type="KEGG" id="bbel:109477274"/>
<evidence type="ECO:0000256" key="12">
    <source>
        <dbReference type="ARBA" id="ARBA00079597"/>
    </source>
</evidence>
<evidence type="ECO:0000256" key="13">
    <source>
        <dbReference type="ARBA" id="ARBA00084011"/>
    </source>
</evidence>
<dbReference type="InterPro" id="IPR020084">
    <property type="entry name" value="NUDIX_hydrolase_CS"/>
</dbReference>
<dbReference type="GO" id="GO:0017110">
    <property type="term" value="F:nucleoside diphosphate phosphatase activity"/>
    <property type="evidence" value="ECO:0007669"/>
    <property type="project" value="UniProtKB-ARBA"/>
</dbReference>
<reference evidence="17" key="1">
    <citation type="submission" date="2025-08" db="UniProtKB">
        <authorList>
            <consortium name="RefSeq"/>
        </authorList>
    </citation>
    <scope>IDENTIFICATION</scope>
    <source>
        <tissue evidence="17">Gonad</tissue>
    </source>
</reference>
<dbReference type="PROSITE" id="PS51462">
    <property type="entry name" value="NUDIX"/>
    <property type="match status" value="1"/>
</dbReference>
<dbReference type="RefSeq" id="XP_019633927.1">
    <property type="nucleotide sequence ID" value="XM_019778368.1"/>
</dbReference>
<dbReference type="EC" id="3.6.1.13" evidence="2"/>
<dbReference type="GeneID" id="109477274"/>
<comment type="subunit">
    <text evidence="7">Homodimer. Interacts with PARG.</text>
</comment>
<dbReference type="OrthoDB" id="10249920at2759"/>
<evidence type="ECO:0000256" key="14">
    <source>
        <dbReference type="RuleBase" id="RU003476"/>
    </source>
</evidence>
<dbReference type="SUPFAM" id="SSF55811">
    <property type="entry name" value="Nudix"/>
    <property type="match status" value="1"/>
</dbReference>
<comment type="catalytic activity">
    <reaction evidence="5">
        <text>D-ribose 5-phosphate + ATP + H(+) = ADP-D-ribose + diphosphate</text>
        <dbReference type="Rhea" id="RHEA:50248"/>
        <dbReference type="ChEBI" id="CHEBI:15378"/>
        <dbReference type="ChEBI" id="CHEBI:30616"/>
        <dbReference type="ChEBI" id="CHEBI:33019"/>
        <dbReference type="ChEBI" id="CHEBI:57967"/>
        <dbReference type="ChEBI" id="CHEBI:78346"/>
        <dbReference type="EC" id="2.7.7.96"/>
    </reaction>
</comment>